<evidence type="ECO:0000256" key="1">
    <source>
        <dbReference type="ARBA" id="ARBA00022723"/>
    </source>
</evidence>
<keyword evidence="4" id="KW-1185">Reference proteome</keyword>
<dbReference type="PROSITE" id="PS51819">
    <property type="entry name" value="VOC"/>
    <property type="match status" value="2"/>
</dbReference>
<evidence type="ECO:0000313" key="4">
    <source>
        <dbReference type="Proteomes" id="UP001058860"/>
    </source>
</evidence>
<dbReference type="Gene3D" id="3.10.180.10">
    <property type="entry name" value="2,3-Dihydroxybiphenyl 1,2-Dioxygenase, domain 1"/>
    <property type="match status" value="2"/>
</dbReference>
<feature type="domain" description="VOC" evidence="2">
    <location>
        <begin position="167"/>
        <end position="270"/>
    </location>
</feature>
<dbReference type="PROSITE" id="PS00934">
    <property type="entry name" value="GLYOXALASE_I_1"/>
    <property type="match status" value="1"/>
</dbReference>
<feature type="domain" description="VOC" evidence="2">
    <location>
        <begin position="9"/>
        <end position="127"/>
    </location>
</feature>
<proteinExistence type="predicted"/>
<organism evidence="3 4">
    <name type="scientific">Svornostia abyssi</name>
    <dbReference type="NCBI Taxonomy" id="2898438"/>
    <lineage>
        <taxon>Bacteria</taxon>
        <taxon>Bacillati</taxon>
        <taxon>Actinomycetota</taxon>
        <taxon>Thermoleophilia</taxon>
        <taxon>Solirubrobacterales</taxon>
        <taxon>Baekduiaceae</taxon>
        <taxon>Svornostia</taxon>
    </lineage>
</organism>
<gene>
    <name evidence="3" type="ORF">LRS13_23415</name>
</gene>
<sequence length="270" mass="28730">MEGIDPRVHIDHVVLRVSDVPRSVGFYGELLGLEPVREGTDGATLAPPGGDHPLIVLRPSTIPGRAPQEATGLFHTALRWPTLGGLGEVFSRLVHARYPLSGASDHGVSEALYLDDPDGNGVELYHDRPRASWPPGGPGERVGMVTRPLDLNGILDAADGSGAEDVDVGHVHLQVADLPAALRFWVDTLGFELMQHFGSEAAFVSAGGYHHHVGLNTWRSRNAPPGAHELPGLDTVAIGYPDKDALGDAMRRLDGAERLPAGVRILPVLA</sequence>
<accession>A0ABY5PG91</accession>
<dbReference type="InterPro" id="IPR004360">
    <property type="entry name" value="Glyas_Fos-R_dOase_dom"/>
</dbReference>
<dbReference type="Pfam" id="PF00903">
    <property type="entry name" value="Glyoxalase"/>
    <property type="match status" value="2"/>
</dbReference>
<dbReference type="PANTHER" id="PTHR43279">
    <property type="entry name" value="CATECHOL-2,3-DIOXYGENASE"/>
    <property type="match status" value="1"/>
</dbReference>
<dbReference type="PANTHER" id="PTHR43279:SF1">
    <property type="entry name" value="CATECHOL-2,3-DIOXYGENASE"/>
    <property type="match status" value="1"/>
</dbReference>
<keyword evidence="1" id="KW-0479">Metal-binding</keyword>
<dbReference type="InterPro" id="IPR018146">
    <property type="entry name" value="Glyoxalase_1_CS"/>
</dbReference>
<name>A0ABY5PG91_9ACTN</name>
<evidence type="ECO:0000313" key="3">
    <source>
        <dbReference type="EMBL" id="UUY03582.1"/>
    </source>
</evidence>
<dbReference type="Proteomes" id="UP001058860">
    <property type="component" value="Chromosome"/>
</dbReference>
<dbReference type="InterPro" id="IPR037523">
    <property type="entry name" value="VOC_core"/>
</dbReference>
<dbReference type="RefSeq" id="WP_353864084.1">
    <property type="nucleotide sequence ID" value="NZ_CP088295.1"/>
</dbReference>
<dbReference type="InterPro" id="IPR029068">
    <property type="entry name" value="Glyas_Bleomycin-R_OHBP_Dase"/>
</dbReference>
<protein>
    <submittedName>
        <fullName evidence="3">VOC family protein</fullName>
    </submittedName>
</protein>
<evidence type="ECO:0000259" key="2">
    <source>
        <dbReference type="PROSITE" id="PS51819"/>
    </source>
</evidence>
<dbReference type="SUPFAM" id="SSF54593">
    <property type="entry name" value="Glyoxalase/Bleomycin resistance protein/Dihydroxybiphenyl dioxygenase"/>
    <property type="match status" value="1"/>
</dbReference>
<dbReference type="EMBL" id="CP088295">
    <property type="protein sequence ID" value="UUY03582.1"/>
    <property type="molecule type" value="Genomic_DNA"/>
</dbReference>
<reference evidence="4" key="1">
    <citation type="submission" date="2021-11" db="EMBL/GenBank/DDBJ databases">
        <title>Cultivation dependent microbiological survey of springs from the worlds oldest radium mine currently devoted to the extraction of radon-saturated water.</title>
        <authorList>
            <person name="Kapinusova G."/>
            <person name="Smrhova T."/>
            <person name="Strejcek M."/>
            <person name="Suman J."/>
            <person name="Jani K."/>
            <person name="Pajer P."/>
            <person name="Uhlik O."/>
        </authorList>
    </citation>
    <scope>NUCLEOTIDE SEQUENCE [LARGE SCALE GENOMIC DNA]</scope>
    <source>
        <strain evidence="4">J379</strain>
    </source>
</reference>